<reference evidence="6 7" key="1">
    <citation type="submission" date="2017-08" db="EMBL/GenBank/DDBJ databases">
        <title>Fine stratification of microbial communities through a metagenomic profile of the photic zone.</title>
        <authorList>
            <person name="Haro-Moreno J.M."/>
            <person name="Lopez-Perez M."/>
            <person name="De La Torre J."/>
            <person name="Picazo A."/>
            <person name="Camacho A."/>
            <person name="Rodriguez-Valera F."/>
        </authorList>
    </citation>
    <scope>NUCLEOTIDE SEQUENCE [LARGE SCALE GENOMIC DNA]</scope>
    <source>
        <strain evidence="6">MED-G28</strain>
    </source>
</reference>
<dbReference type="InterPro" id="IPR037066">
    <property type="entry name" value="Plug_dom_sf"/>
</dbReference>
<evidence type="ECO:0000313" key="7">
    <source>
        <dbReference type="Proteomes" id="UP000219329"/>
    </source>
</evidence>
<sequence>MKVRIRISRGSISESLPKTLAIQISRLFLPVMLVVSFSLNAWAQENVGDDSTVVYPFAYFSEYAPVTALDMLNRIPGMEISSIGGSSRGGSSGGSFSNVSRGGRGLGSGSSGTQILINGKRTAGKNNNTETQLRRVDADQVDYIEIIRGTSGDLDVRGSTQIANIVLFEEISNTSINYEVNANYYSDNNSEPGGSLTYAGQTGDLNFIVNASAVPNYNFTQLRENSILPGELPNDFIDEERIRDNTTYTLSTNLDYQLNTKSSLRFNALIAEDDDPTEVERLTVDLRGGSLLHDYEREDIPGTKTNWEIGGDYEYRRDDGNRFKILVIANKNDTANTRERWDILENGSEEKNLFLDTGSILEERIMRGSYTMNLFGGQDVEVGAERAQTILDSNLALGLLSGSEAPSQAFGGLSPVNIPNANTRVEEVRYEPFAIHNWRISPRMSLETSLVYETSEISMSGDVSNSRDFNFFKPKLDYRFDVTPQLQLRVLIEKVVRQLSFTDFVATSDQDDEDSNTLAGNSNLRPDYWWNYNLLAEYRLPDDQGVVSANFYHHRHKDLLQRIDVSPGPNDLRSAAGNIGTGDMQVFEIKGSVRLSRLGMPNVLFTTSANVRDSWVTDSFLNETRRFNNYHRGEFNWGFRHDIPQWRLNYGIEMRNRIDGGTKRWDIEDIENDHADPYFTGFLEFIAFDDVTFRLDARNLADVQVCRDRIRYVGNIADNILEEVEYMCRDFGRSFSLKVSGTF</sequence>
<dbReference type="EMBL" id="NTJZ01000013">
    <property type="protein sequence ID" value="PDH32769.1"/>
    <property type="molecule type" value="Genomic_DNA"/>
</dbReference>
<dbReference type="GO" id="GO:0009279">
    <property type="term" value="C:cell outer membrane"/>
    <property type="evidence" value="ECO:0007669"/>
    <property type="project" value="UniProtKB-SubCell"/>
</dbReference>
<name>A0A2A5W8F3_9GAMM</name>
<organism evidence="6 7">
    <name type="scientific">OM182 bacterium MED-G28</name>
    <dbReference type="NCBI Taxonomy" id="1986256"/>
    <lineage>
        <taxon>Bacteria</taxon>
        <taxon>Pseudomonadati</taxon>
        <taxon>Pseudomonadota</taxon>
        <taxon>Gammaproteobacteria</taxon>
        <taxon>OMG group</taxon>
        <taxon>OM182 clade</taxon>
    </lineage>
</organism>
<comment type="caution">
    <text evidence="6">The sequence shown here is derived from an EMBL/GenBank/DDBJ whole genome shotgun (WGS) entry which is preliminary data.</text>
</comment>
<evidence type="ECO:0000256" key="2">
    <source>
        <dbReference type="ARBA" id="ARBA00023136"/>
    </source>
</evidence>
<dbReference type="Pfam" id="PF07715">
    <property type="entry name" value="Plug"/>
    <property type="match status" value="1"/>
</dbReference>
<dbReference type="Gene3D" id="2.40.170.20">
    <property type="entry name" value="TonB-dependent receptor, beta-barrel domain"/>
    <property type="match status" value="1"/>
</dbReference>
<evidence type="ECO:0000256" key="1">
    <source>
        <dbReference type="ARBA" id="ARBA00004442"/>
    </source>
</evidence>
<evidence type="ECO:0000313" key="6">
    <source>
        <dbReference type="EMBL" id="PDH32769.1"/>
    </source>
</evidence>
<evidence type="ECO:0000256" key="3">
    <source>
        <dbReference type="ARBA" id="ARBA00023237"/>
    </source>
</evidence>
<dbReference type="Proteomes" id="UP000219329">
    <property type="component" value="Unassembled WGS sequence"/>
</dbReference>
<feature type="domain" description="TonB-dependent receptor plug" evidence="5">
    <location>
        <begin position="65"/>
        <end position="152"/>
    </location>
</feature>
<accession>A0A2A5W8F3</accession>
<dbReference type="InterPro" id="IPR036942">
    <property type="entry name" value="Beta-barrel_TonB_sf"/>
</dbReference>
<dbReference type="PANTHER" id="PTHR40980:SF4">
    <property type="entry name" value="TONB-DEPENDENT RECEPTOR-LIKE BETA-BARREL DOMAIN-CONTAINING PROTEIN"/>
    <property type="match status" value="1"/>
</dbReference>
<comment type="subcellular location">
    <subcellularLocation>
        <location evidence="1">Cell outer membrane</location>
    </subcellularLocation>
</comment>
<dbReference type="SUPFAM" id="SSF56935">
    <property type="entry name" value="Porins"/>
    <property type="match status" value="1"/>
</dbReference>
<feature type="region of interest" description="Disordered" evidence="4">
    <location>
        <begin position="83"/>
        <end position="112"/>
    </location>
</feature>
<proteinExistence type="predicted"/>
<protein>
    <recommendedName>
        <fullName evidence="5">TonB-dependent receptor plug domain-containing protein</fullName>
    </recommendedName>
</protein>
<keyword evidence="2" id="KW-0472">Membrane</keyword>
<keyword evidence="3" id="KW-0998">Cell outer membrane</keyword>
<dbReference type="Gene3D" id="2.170.130.10">
    <property type="entry name" value="TonB-dependent receptor, plug domain"/>
    <property type="match status" value="1"/>
</dbReference>
<dbReference type="PANTHER" id="PTHR40980">
    <property type="entry name" value="PLUG DOMAIN-CONTAINING PROTEIN"/>
    <property type="match status" value="1"/>
</dbReference>
<evidence type="ECO:0000259" key="5">
    <source>
        <dbReference type="Pfam" id="PF07715"/>
    </source>
</evidence>
<gene>
    <name evidence="6" type="ORF">CNF02_10930</name>
</gene>
<dbReference type="InterPro" id="IPR012910">
    <property type="entry name" value="Plug_dom"/>
</dbReference>
<evidence type="ECO:0000256" key="4">
    <source>
        <dbReference type="SAM" id="MobiDB-lite"/>
    </source>
</evidence>
<dbReference type="AlphaFoldDB" id="A0A2A5W8F3"/>